<protein>
    <submittedName>
        <fullName evidence="1">Uncharacterized protein</fullName>
    </submittedName>
</protein>
<dbReference type="EMBL" id="MF663761">
    <property type="protein sequence ID" value="ATI16458.1"/>
    <property type="molecule type" value="Genomic_DNA"/>
</dbReference>
<gene>
    <name evidence="1" type="ORF">kpv79_05</name>
</gene>
<reference evidence="1 2" key="1">
    <citation type="submission" date="2017-08" db="EMBL/GenBank/DDBJ databases">
        <title>Complete genome sequence of Klebsiella pneumoniae phage vB_KpnM_KpV79.</title>
        <authorList>
            <person name="Komisarova E.V."/>
            <person name="Krasilnikova V.M."/>
            <person name="Myakinina V.P."/>
            <person name="Kislichkina A.A."/>
            <person name="Bogun A.G."/>
            <person name="Volozhantsev N.V."/>
        </authorList>
    </citation>
    <scope>NUCLEOTIDE SEQUENCE [LARGE SCALE GENOMIC DNA]</scope>
</reference>
<sequence>MTLLELLRQELPKRGGWPEGYNYMTQDSRGSASAGKIYAYVNKPRQDVYYWINEDDKSGYGNFVMKSEIIAEDSITAIVTREQYEVASWVNGLPLVGANVEFTIGTYDIETDFDGILPAEGEIVEVIAHKTTSDGNDVAVVYWDDKGVGRSACFAPGRLRPLRTEAERAIDEMVQLSGVSTGAAKILYDAGYRKA</sequence>
<keyword evidence="2" id="KW-1185">Reference proteome</keyword>
<organism evidence="1 2">
    <name type="scientific">Klebsiella phage vB_KpnM_KpV79</name>
    <dbReference type="NCBI Taxonomy" id="2041212"/>
    <lineage>
        <taxon>Viruses</taxon>
        <taxon>Duplodnaviria</taxon>
        <taxon>Heunggongvirae</taxon>
        <taxon>Uroviricota</taxon>
        <taxon>Caudoviricetes</taxon>
        <taxon>Jameshumphriesvirinae</taxon>
        <taxon>Sircambvirus</taxon>
        <taxon>Sircambvirus KpV79</taxon>
        <taxon>Jedunavirus KpV52</taxon>
    </lineage>
</organism>
<proteinExistence type="predicted"/>
<dbReference type="Proteomes" id="UP000230794">
    <property type="component" value="Segment"/>
</dbReference>
<dbReference type="OrthoDB" id="27464at10239"/>
<accession>A0A291LCF6</accession>
<name>A0A291LCF6_9CAUD</name>
<evidence type="ECO:0000313" key="2">
    <source>
        <dbReference type="Proteomes" id="UP000230794"/>
    </source>
</evidence>
<evidence type="ECO:0000313" key="1">
    <source>
        <dbReference type="EMBL" id="ATI16458.1"/>
    </source>
</evidence>